<accession>A0A5B9PEP0</accession>
<dbReference type="InterPro" id="IPR009057">
    <property type="entry name" value="Homeodomain-like_sf"/>
</dbReference>
<dbReference type="Proteomes" id="UP000322214">
    <property type="component" value="Chromosome"/>
</dbReference>
<proteinExistence type="predicted"/>
<dbReference type="PANTHER" id="PTHR30055:SF234">
    <property type="entry name" value="HTH-TYPE TRANSCRIPTIONAL REGULATOR BETI"/>
    <property type="match status" value="1"/>
</dbReference>
<dbReference type="Gene3D" id="1.10.10.60">
    <property type="entry name" value="Homeodomain-like"/>
    <property type="match status" value="1"/>
</dbReference>
<dbReference type="KEGG" id="mff:MFFC18_46460"/>
<dbReference type="AlphaFoldDB" id="A0A5B9PEP0"/>
<gene>
    <name evidence="6" type="ORF">MFFC18_46460</name>
</gene>
<dbReference type="GO" id="GO:0000976">
    <property type="term" value="F:transcription cis-regulatory region binding"/>
    <property type="evidence" value="ECO:0007669"/>
    <property type="project" value="TreeGrafter"/>
</dbReference>
<protein>
    <submittedName>
        <fullName evidence="6">Bacterial regulatory protein, tetR family</fullName>
    </submittedName>
</protein>
<keyword evidence="7" id="KW-1185">Reference proteome</keyword>
<keyword evidence="3" id="KW-0804">Transcription</keyword>
<dbReference type="Gene3D" id="1.10.357.10">
    <property type="entry name" value="Tetracycline Repressor, domain 2"/>
    <property type="match status" value="1"/>
</dbReference>
<dbReference type="PANTHER" id="PTHR30055">
    <property type="entry name" value="HTH-TYPE TRANSCRIPTIONAL REGULATOR RUTR"/>
    <property type="match status" value="1"/>
</dbReference>
<reference evidence="6 7" key="1">
    <citation type="submission" date="2019-08" db="EMBL/GenBank/DDBJ databases">
        <title>Deep-cultivation of Planctomycetes and their phenomic and genomic characterization uncovers novel biology.</title>
        <authorList>
            <person name="Wiegand S."/>
            <person name="Jogler M."/>
            <person name="Boedeker C."/>
            <person name="Pinto D."/>
            <person name="Vollmers J."/>
            <person name="Rivas-Marin E."/>
            <person name="Kohn T."/>
            <person name="Peeters S.H."/>
            <person name="Heuer A."/>
            <person name="Rast P."/>
            <person name="Oberbeckmann S."/>
            <person name="Bunk B."/>
            <person name="Jeske O."/>
            <person name="Meyerdierks A."/>
            <person name="Storesund J.E."/>
            <person name="Kallscheuer N."/>
            <person name="Luecker S."/>
            <person name="Lage O.M."/>
            <person name="Pohl T."/>
            <person name="Merkel B.J."/>
            <person name="Hornburger P."/>
            <person name="Mueller R.-W."/>
            <person name="Bruemmer F."/>
            <person name="Labrenz M."/>
            <person name="Spormann A.M."/>
            <person name="Op den Camp H."/>
            <person name="Overmann J."/>
            <person name="Amann R."/>
            <person name="Jetten M.S.M."/>
            <person name="Mascher T."/>
            <person name="Medema M.H."/>
            <person name="Devos D.P."/>
            <person name="Kaster A.-K."/>
            <person name="Ovreas L."/>
            <person name="Rohde M."/>
            <person name="Galperin M.Y."/>
            <person name="Jogler C."/>
        </authorList>
    </citation>
    <scope>NUCLEOTIDE SEQUENCE [LARGE SCALE GENOMIC DNA]</scope>
    <source>
        <strain evidence="6 7">FC18</strain>
    </source>
</reference>
<dbReference type="PROSITE" id="PS50977">
    <property type="entry name" value="HTH_TETR_2"/>
    <property type="match status" value="1"/>
</dbReference>
<dbReference type="GO" id="GO:0003700">
    <property type="term" value="F:DNA-binding transcription factor activity"/>
    <property type="evidence" value="ECO:0007669"/>
    <property type="project" value="TreeGrafter"/>
</dbReference>
<organism evidence="6 7">
    <name type="scientific">Mariniblastus fucicola</name>
    <dbReference type="NCBI Taxonomy" id="980251"/>
    <lineage>
        <taxon>Bacteria</taxon>
        <taxon>Pseudomonadati</taxon>
        <taxon>Planctomycetota</taxon>
        <taxon>Planctomycetia</taxon>
        <taxon>Pirellulales</taxon>
        <taxon>Pirellulaceae</taxon>
        <taxon>Mariniblastus</taxon>
    </lineage>
</organism>
<evidence type="ECO:0000259" key="5">
    <source>
        <dbReference type="PROSITE" id="PS50977"/>
    </source>
</evidence>
<evidence type="ECO:0000256" key="1">
    <source>
        <dbReference type="ARBA" id="ARBA00023015"/>
    </source>
</evidence>
<dbReference type="InterPro" id="IPR050109">
    <property type="entry name" value="HTH-type_TetR-like_transc_reg"/>
</dbReference>
<evidence type="ECO:0000256" key="3">
    <source>
        <dbReference type="ARBA" id="ARBA00023163"/>
    </source>
</evidence>
<evidence type="ECO:0000256" key="2">
    <source>
        <dbReference type="ARBA" id="ARBA00023125"/>
    </source>
</evidence>
<dbReference type="STRING" id="980251.GCA_001642875_00923"/>
<evidence type="ECO:0000313" key="6">
    <source>
        <dbReference type="EMBL" id="QEG24724.1"/>
    </source>
</evidence>
<name>A0A5B9PEP0_9BACT</name>
<dbReference type="SUPFAM" id="SSF46689">
    <property type="entry name" value="Homeodomain-like"/>
    <property type="match status" value="1"/>
</dbReference>
<feature type="DNA-binding region" description="H-T-H motif" evidence="4">
    <location>
        <begin position="36"/>
        <end position="55"/>
    </location>
</feature>
<evidence type="ECO:0000256" key="4">
    <source>
        <dbReference type="PROSITE-ProRule" id="PRU00335"/>
    </source>
</evidence>
<dbReference type="RefSeq" id="WP_075083716.1">
    <property type="nucleotide sequence ID" value="NZ_CP042912.1"/>
</dbReference>
<dbReference type="Pfam" id="PF00440">
    <property type="entry name" value="TetR_N"/>
    <property type="match status" value="1"/>
</dbReference>
<keyword evidence="1" id="KW-0805">Transcription regulation</keyword>
<dbReference type="PRINTS" id="PR00455">
    <property type="entry name" value="HTHTETR"/>
</dbReference>
<dbReference type="EMBL" id="CP042912">
    <property type="protein sequence ID" value="QEG24724.1"/>
    <property type="molecule type" value="Genomic_DNA"/>
</dbReference>
<sequence>MNAKKTPKQKEIELREELLVKTAGQILLTEGFAALSMERLAEELNTAKGTIYNHYPNREELLLAMAVKAINKRQSMFDKASTCQGGSRERILAVGVACELYRRNYPLHFVVESVVRHSAIWDRCTEERRDLMRKHEHRCMSLVSGIVRSAIADGDLTLPGTINPEEMTLSLWALTFGSYVIDMTSPSLKDIGIDSIHRSVRLGALHLLNGYAWQPIWSAAEHDDHMVRVCNAVFPDETPLPHSAF</sequence>
<feature type="domain" description="HTH tetR-type" evidence="5">
    <location>
        <begin position="13"/>
        <end position="73"/>
    </location>
</feature>
<evidence type="ECO:0000313" key="7">
    <source>
        <dbReference type="Proteomes" id="UP000322214"/>
    </source>
</evidence>
<dbReference type="InterPro" id="IPR001647">
    <property type="entry name" value="HTH_TetR"/>
</dbReference>
<dbReference type="OrthoDB" id="9814200at2"/>
<keyword evidence="2 4" id="KW-0238">DNA-binding</keyword>